<dbReference type="GO" id="GO:0003700">
    <property type="term" value="F:DNA-binding transcription factor activity"/>
    <property type="evidence" value="ECO:0007669"/>
    <property type="project" value="UniProtKB-ARBA"/>
</dbReference>
<dbReference type="PANTHER" id="PTHR47995">
    <property type="entry name" value="TRANSCRIPTION FACTOR MYB33-RELATED"/>
    <property type="match status" value="1"/>
</dbReference>
<dbReference type="Gene3D" id="1.10.10.60">
    <property type="entry name" value="Homeodomain-like"/>
    <property type="match status" value="2"/>
</dbReference>
<evidence type="ECO:0000313" key="10">
    <source>
        <dbReference type="EMBL" id="KAF8398104.1"/>
    </source>
</evidence>
<dbReference type="GO" id="GO:0048235">
    <property type="term" value="P:pollen sperm cell differentiation"/>
    <property type="evidence" value="ECO:0007669"/>
    <property type="project" value="UniProtKB-ARBA"/>
</dbReference>
<dbReference type="PANTHER" id="PTHR47995:SF18">
    <property type="entry name" value="TRANSCRIPTION FACTOR MYB65"/>
    <property type="match status" value="1"/>
</dbReference>
<dbReference type="EMBL" id="JABCRI010000011">
    <property type="protein sequence ID" value="KAF8398104.1"/>
    <property type="molecule type" value="Genomic_DNA"/>
</dbReference>
<dbReference type="Proteomes" id="UP000655225">
    <property type="component" value="Unassembled WGS sequence"/>
</dbReference>
<evidence type="ECO:0000256" key="4">
    <source>
        <dbReference type="ARBA" id="ARBA00023125"/>
    </source>
</evidence>
<keyword evidence="4" id="KW-0238">DNA-binding</keyword>
<dbReference type="OMA" id="DYRHMAS"/>
<dbReference type="GO" id="GO:0090406">
    <property type="term" value="C:pollen tube"/>
    <property type="evidence" value="ECO:0007669"/>
    <property type="project" value="UniProtKB-ARBA"/>
</dbReference>
<evidence type="ECO:0000256" key="6">
    <source>
        <dbReference type="ARBA" id="ARBA00023163"/>
    </source>
</evidence>
<evidence type="ECO:0000313" key="11">
    <source>
        <dbReference type="Proteomes" id="UP000655225"/>
    </source>
</evidence>
<keyword evidence="6" id="KW-0804">Transcription</keyword>
<dbReference type="SUPFAM" id="SSF46689">
    <property type="entry name" value="Homeodomain-like"/>
    <property type="match status" value="1"/>
</dbReference>
<dbReference type="FunFam" id="1.10.10.60:FF:000001">
    <property type="entry name" value="MYB-related transcription factor"/>
    <property type="match status" value="1"/>
</dbReference>
<evidence type="ECO:0000256" key="5">
    <source>
        <dbReference type="ARBA" id="ARBA00023159"/>
    </source>
</evidence>
<evidence type="ECO:0000256" key="3">
    <source>
        <dbReference type="ARBA" id="ARBA00023015"/>
    </source>
</evidence>
<dbReference type="InterPro" id="IPR009057">
    <property type="entry name" value="Homeodomain-like_sf"/>
</dbReference>
<evidence type="ECO:0000256" key="2">
    <source>
        <dbReference type="ARBA" id="ARBA00022737"/>
    </source>
</evidence>
<dbReference type="Pfam" id="PF00249">
    <property type="entry name" value="Myb_DNA-binding"/>
    <property type="match status" value="2"/>
</dbReference>
<feature type="domain" description="HTH myb-type" evidence="9">
    <location>
        <begin position="120"/>
        <end position="172"/>
    </location>
</feature>
<comment type="subcellular location">
    <subcellularLocation>
        <location evidence="1">Nucleus</location>
    </subcellularLocation>
</comment>
<dbReference type="OrthoDB" id="2143914at2759"/>
<reference evidence="10 11" key="1">
    <citation type="submission" date="2020-04" db="EMBL/GenBank/DDBJ databases">
        <title>Plant Genome Project.</title>
        <authorList>
            <person name="Zhang R.-G."/>
        </authorList>
    </citation>
    <scope>NUCLEOTIDE SEQUENCE [LARGE SCALE GENOMIC DNA]</scope>
    <source>
        <strain evidence="10">YNK0</strain>
        <tissue evidence="10">Leaf</tissue>
    </source>
</reference>
<dbReference type="GO" id="GO:0003677">
    <property type="term" value="F:DNA binding"/>
    <property type="evidence" value="ECO:0007669"/>
    <property type="project" value="UniProtKB-KW"/>
</dbReference>
<evidence type="ECO:0008006" key="12">
    <source>
        <dbReference type="Google" id="ProtNLM"/>
    </source>
</evidence>
<proteinExistence type="predicted"/>
<dbReference type="FunFam" id="1.10.10.60:FF:000404">
    <property type="entry name" value="Transcription factor MYB97"/>
    <property type="match status" value="1"/>
</dbReference>
<feature type="domain" description="Myb-like" evidence="8">
    <location>
        <begin position="120"/>
        <end position="172"/>
    </location>
</feature>
<evidence type="ECO:0000256" key="7">
    <source>
        <dbReference type="ARBA" id="ARBA00023242"/>
    </source>
</evidence>
<comment type="caution">
    <text evidence="10">The sequence shown here is derived from an EMBL/GenBank/DDBJ whole genome shotgun (WGS) entry which is preliminary data.</text>
</comment>
<evidence type="ECO:0000256" key="1">
    <source>
        <dbReference type="ARBA" id="ARBA00004123"/>
    </source>
</evidence>
<dbReference type="GO" id="GO:0005634">
    <property type="term" value="C:nucleus"/>
    <property type="evidence" value="ECO:0007669"/>
    <property type="project" value="UniProtKB-SubCell"/>
</dbReference>
<dbReference type="SMART" id="SM00717">
    <property type="entry name" value="SANT"/>
    <property type="match status" value="2"/>
</dbReference>
<dbReference type="PROSITE" id="PS51294">
    <property type="entry name" value="HTH_MYB"/>
    <property type="match status" value="2"/>
</dbReference>
<accession>A0A835DF95</accession>
<keyword evidence="7" id="KW-0539">Nucleus</keyword>
<name>A0A835DF95_TETSI</name>
<evidence type="ECO:0000259" key="8">
    <source>
        <dbReference type="PROSITE" id="PS50090"/>
    </source>
</evidence>
<organism evidence="10 11">
    <name type="scientific">Tetracentron sinense</name>
    <name type="common">Spur-leaf</name>
    <dbReference type="NCBI Taxonomy" id="13715"/>
    <lineage>
        <taxon>Eukaryota</taxon>
        <taxon>Viridiplantae</taxon>
        <taxon>Streptophyta</taxon>
        <taxon>Embryophyta</taxon>
        <taxon>Tracheophyta</taxon>
        <taxon>Spermatophyta</taxon>
        <taxon>Magnoliopsida</taxon>
        <taxon>Trochodendrales</taxon>
        <taxon>Trochodendraceae</taxon>
        <taxon>Tetracentron</taxon>
    </lineage>
</organism>
<keyword evidence="5" id="KW-0010">Activator</keyword>
<dbReference type="AlphaFoldDB" id="A0A835DF95"/>
<feature type="domain" description="Myb-like" evidence="8">
    <location>
        <begin position="173"/>
        <end position="223"/>
    </location>
</feature>
<dbReference type="PROSITE" id="PS50090">
    <property type="entry name" value="MYB_LIKE"/>
    <property type="match status" value="2"/>
</dbReference>
<dbReference type="CDD" id="cd00167">
    <property type="entry name" value="SANT"/>
    <property type="match status" value="2"/>
</dbReference>
<keyword evidence="11" id="KW-1185">Reference proteome</keyword>
<sequence length="633" mass="70237">MKKSRIPKRGFGWRSSGAQILVFKAWIIFFKQGSSFSKLNHLHQAWISCLRVPSKLRFSLCKGITHLFEVFRVINRNWCGITFKEMSHTTNESEDGMLSKDQIDSPSIDEGSCGGSFVGGSVLKKGPWTSAEDAILVEYVKKHGEGNWNAVQKHSGLFRCGKSCRLRWANHLRPNLRKGTFTVDEERLIIELHAKMGNKWARMAAHLPGRTDNEIKNYWNTRIKRRQRAGLPLYPPDVCLQVLNENQQSQNSGEFNSGDSRHHDFLHTNNYEIPDVIFNNLKASQGALSFAPALPDISLSSMITQGLGSAQMYSFMPPTMHRPKRLRESETLFSGFNGSVSNGLPVFDQFQNDTCEKIVWPFGLSFPYDPDPNIRNPPPFGAILGSHAFLNGNISASKPIPGAVKLELPSLQYSETDLGSWGISSPPPPSLESVDAFIQSPPPAGSMQSDCLSPENNGLLETLIHESHTLSSGKNNSSEKSLNSSIVIPCDIVDSSTLNLCGRGWKEYGDPISPLGCSAASVFIFLYVISAGCIVKPEPVHQVSTPDGEEKEKSTRLDFSRPDALLGSDWFEQSTQCDKDHSVMTDSIETLFGEDFYSDYKHMAGTSTLSQVWGNGSCVWNNMPAVYQMSELP</sequence>
<keyword evidence="2" id="KW-0677">Repeat</keyword>
<feature type="domain" description="HTH myb-type" evidence="9">
    <location>
        <begin position="173"/>
        <end position="227"/>
    </location>
</feature>
<keyword evidence="3" id="KW-0805">Transcription regulation</keyword>
<evidence type="ECO:0000259" key="9">
    <source>
        <dbReference type="PROSITE" id="PS51294"/>
    </source>
</evidence>
<dbReference type="GO" id="GO:0080092">
    <property type="term" value="P:regulation of pollen tube growth"/>
    <property type="evidence" value="ECO:0007669"/>
    <property type="project" value="UniProtKB-ARBA"/>
</dbReference>
<protein>
    <recommendedName>
        <fullName evidence="12">Transcription factor GAMYB</fullName>
    </recommendedName>
</protein>
<dbReference type="InterPro" id="IPR001005">
    <property type="entry name" value="SANT/Myb"/>
</dbReference>
<dbReference type="InterPro" id="IPR017930">
    <property type="entry name" value="Myb_dom"/>
</dbReference>
<gene>
    <name evidence="10" type="ORF">HHK36_017029</name>
</gene>